<reference evidence="2 3" key="1">
    <citation type="submission" date="2016-11" db="EMBL/GenBank/DDBJ databases">
        <title>Mixed transmission modes and dynamic genome evolution in an obligate animal-bacterial symbiosis.</title>
        <authorList>
            <person name="Russell S.L."/>
            <person name="Corbett-Detig R.B."/>
            <person name="Cavanaugh C.M."/>
        </authorList>
    </citation>
    <scope>NUCLEOTIDE SEQUENCE [LARGE SCALE GENOMIC DNA]</scope>
    <source>
        <strain evidence="2">Sveles-Q1</strain>
    </source>
</reference>
<evidence type="ECO:0000313" key="3">
    <source>
        <dbReference type="Proteomes" id="UP000191110"/>
    </source>
</evidence>
<dbReference type="Pfam" id="PF25559">
    <property type="entry name" value="DUF7931"/>
    <property type="match status" value="1"/>
</dbReference>
<dbReference type="InterPro" id="IPR057691">
    <property type="entry name" value="DUF7931"/>
</dbReference>
<gene>
    <name evidence="2" type="ORF">BOW53_11560</name>
</gene>
<evidence type="ECO:0000313" key="2">
    <source>
        <dbReference type="EMBL" id="OOZ39443.1"/>
    </source>
</evidence>
<name>A0A1T2L2X6_9GAMM</name>
<keyword evidence="3" id="KW-1185">Reference proteome</keyword>
<dbReference type="OrthoDB" id="6080223at2"/>
<comment type="caution">
    <text evidence="2">The sequence shown here is derived from an EMBL/GenBank/DDBJ whole genome shotgun (WGS) entry which is preliminary data.</text>
</comment>
<proteinExistence type="predicted"/>
<dbReference type="EMBL" id="MPRL01000051">
    <property type="protein sequence ID" value="OOZ39443.1"/>
    <property type="molecule type" value="Genomic_DNA"/>
</dbReference>
<organism evidence="2 3">
    <name type="scientific">Solemya pervernicosa gill symbiont</name>
    <dbReference type="NCBI Taxonomy" id="642797"/>
    <lineage>
        <taxon>Bacteria</taxon>
        <taxon>Pseudomonadati</taxon>
        <taxon>Pseudomonadota</taxon>
        <taxon>Gammaproteobacteria</taxon>
        <taxon>sulfur-oxidizing symbionts</taxon>
    </lineage>
</organism>
<dbReference type="Proteomes" id="UP000191110">
    <property type="component" value="Unassembled WGS sequence"/>
</dbReference>
<protein>
    <recommendedName>
        <fullName evidence="1">DUF7931 domain-containing protein</fullName>
    </recommendedName>
</protein>
<accession>A0A1T2L2X6</accession>
<dbReference type="AlphaFoldDB" id="A0A1T2L2X6"/>
<evidence type="ECO:0000259" key="1">
    <source>
        <dbReference type="Pfam" id="PF25559"/>
    </source>
</evidence>
<feature type="domain" description="DUF7931" evidence="1">
    <location>
        <begin position="23"/>
        <end position="170"/>
    </location>
</feature>
<sequence>MSEPFLDGLTLGEGGEDIELQSSEQNRVAATQMVSQARRTLHIFSHDIEPQIYDNDEFVSAVKELVIYSRFTTVQILFRDPTYAIKHGHRLVDLFRRLSSSIELREIHSDFHTLNEAFLVVDGRGVIHRQLASRYEGTANFNAPMRGRELIHTFTQVWEKSQPHPELRRLHL</sequence>
<dbReference type="RefSeq" id="WP_078484238.1">
    <property type="nucleotide sequence ID" value="NZ_MPRL01000051.1"/>
</dbReference>